<keyword evidence="2" id="KW-1185">Reference proteome</keyword>
<gene>
    <name evidence="1" type="ORF">G6048_27605</name>
</gene>
<reference evidence="1 2" key="1">
    <citation type="submission" date="2020-02" db="EMBL/GenBank/DDBJ databases">
        <title>Whole-genome analyses of novel actinobacteria.</title>
        <authorList>
            <person name="Sahin N."/>
            <person name="Tokatli A."/>
        </authorList>
    </citation>
    <scope>NUCLEOTIDE SEQUENCE [LARGE SCALE GENOMIC DNA]</scope>
    <source>
        <strain evidence="1 2">YC419</strain>
    </source>
</reference>
<comment type="caution">
    <text evidence="1">The sequence shown here is derived from an EMBL/GenBank/DDBJ whole genome shotgun (WGS) entry which is preliminary data.</text>
</comment>
<accession>A0ABX0DUZ6</accession>
<sequence>MESQPWRVVVVRAWLHDGKVVAALLVGAEPGSPVPVRRIAAGSVEEACAVLAAVLGELTEDPTDPETTG</sequence>
<dbReference type="Proteomes" id="UP001518140">
    <property type="component" value="Unassembled WGS sequence"/>
</dbReference>
<protein>
    <submittedName>
        <fullName evidence="1">Uncharacterized protein</fullName>
    </submittedName>
</protein>
<proteinExistence type="predicted"/>
<organism evidence="1 2">
    <name type="scientific">Streptomyces ureilyticus</name>
    <dbReference type="NCBI Taxonomy" id="1775131"/>
    <lineage>
        <taxon>Bacteria</taxon>
        <taxon>Bacillati</taxon>
        <taxon>Actinomycetota</taxon>
        <taxon>Actinomycetes</taxon>
        <taxon>Kitasatosporales</taxon>
        <taxon>Streptomycetaceae</taxon>
        <taxon>Streptomyces</taxon>
    </lineage>
</organism>
<evidence type="ECO:0000313" key="1">
    <source>
        <dbReference type="EMBL" id="NGO45745.1"/>
    </source>
</evidence>
<name>A0ABX0DUZ6_9ACTN</name>
<dbReference type="EMBL" id="JAAKZX010000101">
    <property type="protein sequence ID" value="NGO45745.1"/>
    <property type="molecule type" value="Genomic_DNA"/>
</dbReference>
<dbReference type="RefSeq" id="WP_165342292.1">
    <property type="nucleotide sequence ID" value="NZ_JAAKZX010000101.1"/>
</dbReference>
<evidence type="ECO:0000313" key="2">
    <source>
        <dbReference type="Proteomes" id="UP001518140"/>
    </source>
</evidence>